<accession>A0AAQ4CQ14</accession>
<dbReference type="PANTHER" id="PTHR46260:SF3">
    <property type="entry name" value="RING-TYPE DOMAIN-CONTAINING PROTEIN"/>
    <property type="match status" value="1"/>
</dbReference>
<dbReference type="SUPFAM" id="SSF49265">
    <property type="entry name" value="Fibronectin type III"/>
    <property type="match status" value="1"/>
</dbReference>
<evidence type="ECO:0000313" key="5">
    <source>
        <dbReference type="EMBL" id="BDB97895.1"/>
    </source>
</evidence>
<organism evidence="5 6">
    <name type="scientific">Saccharolobus caldissimus</name>
    <dbReference type="NCBI Taxonomy" id="1702097"/>
    <lineage>
        <taxon>Archaea</taxon>
        <taxon>Thermoproteota</taxon>
        <taxon>Thermoprotei</taxon>
        <taxon>Sulfolobales</taxon>
        <taxon>Sulfolobaceae</taxon>
        <taxon>Saccharolobus</taxon>
    </lineage>
</organism>
<dbReference type="InterPro" id="IPR006652">
    <property type="entry name" value="Kelch_1"/>
</dbReference>
<dbReference type="InterPro" id="IPR003961">
    <property type="entry name" value="FN3_dom"/>
</dbReference>
<dbReference type="Gene3D" id="2.120.10.80">
    <property type="entry name" value="Kelch-type beta propeller"/>
    <property type="match status" value="1"/>
</dbReference>
<dbReference type="Pfam" id="PF00041">
    <property type="entry name" value="fn3"/>
    <property type="match status" value="2"/>
</dbReference>
<feature type="transmembrane region" description="Helical" evidence="3">
    <location>
        <begin position="704"/>
        <end position="721"/>
    </location>
</feature>
<dbReference type="SUPFAM" id="SSF117281">
    <property type="entry name" value="Kelch motif"/>
    <property type="match status" value="1"/>
</dbReference>
<evidence type="ECO:0000256" key="2">
    <source>
        <dbReference type="ARBA" id="ARBA00022737"/>
    </source>
</evidence>
<dbReference type="InterPro" id="IPR051746">
    <property type="entry name" value="Kelch_domain_containing_8"/>
</dbReference>
<evidence type="ECO:0000259" key="4">
    <source>
        <dbReference type="PROSITE" id="PS50853"/>
    </source>
</evidence>
<feature type="domain" description="Fibronectin type-III" evidence="4">
    <location>
        <begin position="422"/>
        <end position="511"/>
    </location>
</feature>
<keyword evidence="3" id="KW-0472">Membrane</keyword>
<dbReference type="EMBL" id="AP025226">
    <property type="protein sequence ID" value="BDB97895.1"/>
    <property type="molecule type" value="Genomic_DNA"/>
</dbReference>
<keyword evidence="1" id="KW-0880">Kelch repeat</keyword>
<proteinExistence type="predicted"/>
<dbReference type="KEGG" id="scas:SACC_09120"/>
<dbReference type="PROSITE" id="PS50853">
    <property type="entry name" value="FN3"/>
    <property type="match status" value="2"/>
</dbReference>
<dbReference type="PANTHER" id="PTHR46260">
    <property type="entry name" value="RING-TYPE DOMAIN-CONTAINING PROTEIN"/>
    <property type="match status" value="1"/>
</dbReference>
<dbReference type="InterPro" id="IPR015915">
    <property type="entry name" value="Kelch-typ_b-propeller"/>
</dbReference>
<keyword evidence="2" id="KW-0677">Repeat</keyword>
<keyword evidence="3" id="KW-0812">Transmembrane</keyword>
<dbReference type="CDD" id="cd00063">
    <property type="entry name" value="FN3"/>
    <property type="match status" value="2"/>
</dbReference>
<dbReference type="InterPro" id="IPR036116">
    <property type="entry name" value="FN3_sf"/>
</dbReference>
<gene>
    <name evidence="5" type="ORF">SACC_09120</name>
</gene>
<name>A0AAQ4CQ14_9CREN</name>
<dbReference type="InterPro" id="IPR013783">
    <property type="entry name" value="Ig-like_fold"/>
</dbReference>
<keyword evidence="6" id="KW-1185">Reference proteome</keyword>
<keyword evidence="3" id="KW-1133">Transmembrane helix</keyword>
<dbReference type="SMART" id="SM00060">
    <property type="entry name" value="FN3"/>
    <property type="match status" value="3"/>
</dbReference>
<evidence type="ECO:0000256" key="1">
    <source>
        <dbReference type="ARBA" id="ARBA00022441"/>
    </source>
</evidence>
<protein>
    <submittedName>
        <fullName evidence="5">Galactose oxidase</fullName>
    </submittedName>
</protein>
<dbReference type="Gene3D" id="2.60.40.10">
    <property type="entry name" value="Immunoglobulins"/>
    <property type="match status" value="2"/>
</dbReference>
<sequence length="730" mass="79784">MLLKFVVMNNGNMKKRIAILIFLITVLLIPSVTFQSSSTFKVTSQYLASMPYPNSNSAVVYYNGEIYVIGGTINPNKVWIYSNGSWYSGPNLPFNIISAAAIICDNSIYVIGGYNSSGLIPYVLKLNGNSWVIVSNDMPDPAYDVMAFAYNGKIYVIGGENTTSPAELYFPPSNVIRVFYPSNDSWSIVGYMPVPAVHGAYIFNGTDLIIASGYIGYSSYTNDILIYNPQTNQWQILNGVLPFYIQGGAMAYYRGVMFLVGGVIYTAGSGGVSNAIYAYYSGNLERVGYLPDAVYDSGYTQVRNILYLAGGKNSQFSQVSTLQEVFFNFPPLSPKITSYVAGNESVSLSWTPVSLASGYEIVYWNDMGFNNSINVGNVTSYTINGLQDGIPYYFEVIAYNSIGYSSPSNVIEVIPASVPNPPIITLVKYGNDNVTIYWSPPEFTGGYPILGYYIIVKEQGNLIKSFLVNSTNLTITNLAPNVTYDILLYALNKLGNSSPYVITVTPITKAKIIAFISKLQYGFLVNWSTDFPANITLELYSQNGSVILLINNVKGNSYLFRVPQGNYTLIIVASNSAGISKYITNIIYYLPPSSPQVSLVGLGNNLYIEWNKVNSALVYLVYLNNSIVYEGPSTSVVTNISNGTYLIKVIAVNPAGASSPAIALLHYSGDYVTIVHMNIINISTVKIASASFGNDSSLSLEQSVTIILLTIMILLSIAIVTRSRNSGNEW</sequence>
<feature type="domain" description="Fibronectin type-III" evidence="4">
    <location>
        <begin position="330"/>
        <end position="421"/>
    </location>
</feature>
<dbReference type="Proteomes" id="UP001319921">
    <property type="component" value="Chromosome"/>
</dbReference>
<dbReference type="SMART" id="SM00612">
    <property type="entry name" value="Kelch"/>
    <property type="match status" value="4"/>
</dbReference>
<dbReference type="AlphaFoldDB" id="A0AAQ4CQ14"/>
<evidence type="ECO:0000313" key="6">
    <source>
        <dbReference type="Proteomes" id="UP001319921"/>
    </source>
</evidence>
<dbReference type="Pfam" id="PF24681">
    <property type="entry name" value="Kelch_KLHDC2_KLHL20_DRC7"/>
    <property type="match status" value="1"/>
</dbReference>
<evidence type="ECO:0000256" key="3">
    <source>
        <dbReference type="SAM" id="Phobius"/>
    </source>
</evidence>
<reference evidence="5 6" key="1">
    <citation type="journal article" date="2022" name="Microbiol. Resour. Announc.">
        <title>Complete Genome Sequence of the Hyperthermophilic and Acidophilic Archaeon Saccharolobus caldissimus Strain HS-3T.</title>
        <authorList>
            <person name="Sakai H.D."/>
            <person name="Kurosawa N."/>
        </authorList>
    </citation>
    <scope>NUCLEOTIDE SEQUENCE [LARGE SCALE GENOMIC DNA]</scope>
    <source>
        <strain evidence="5 6">JCM32116</strain>
    </source>
</reference>